<dbReference type="SMART" id="SM00382">
    <property type="entry name" value="AAA"/>
    <property type="match status" value="1"/>
</dbReference>
<dbReference type="InterPro" id="IPR003593">
    <property type="entry name" value="AAA+_ATPase"/>
</dbReference>
<proteinExistence type="inferred from homology"/>
<feature type="domain" description="PHD-type" evidence="9">
    <location>
        <begin position="11"/>
        <end position="139"/>
    </location>
</feature>
<gene>
    <name evidence="10" type="ORF">OMED0929_LOCUS233</name>
</gene>
<feature type="region of interest" description="Disordered" evidence="8">
    <location>
        <begin position="168"/>
        <end position="195"/>
    </location>
</feature>
<evidence type="ECO:0000256" key="5">
    <source>
        <dbReference type="ARBA" id="ARBA00022833"/>
    </source>
</evidence>
<evidence type="ECO:0000259" key="9">
    <source>
        <dbReference type="PROSITE" id="PS51805"/>
    </source>
</evidence>
<dbReference type="InterPro" id="IPR003959">
    <property type="entry name" value="ATPase_AAA_core"/>
</dbReference>
<keyword evidence="3" id="KW-0547">Nucleotide-binding</keyword>
<dbReference type="GO" id="GO:0005524">
    <property type="term" value="F:ATP binding"/>
    <property type="evidence" value="ECO:0007669"/>
    <property type="project" value="UniProtKB-KW"/>
</dbReference>
<dbReference type="GO" id="GO:0042393">
    <property type="term" value="F:histone binding"/>
    <property type="evidence" value="ECO:0007669"/>
    <property type="project" value="TreeGrafter"/>
</dbReference>
<keyword evidence="2" id="KW-0479">Metal-binding</keyword>
<dbReference type="PANTHER" id="PTHR23069">
    <property type="entry name" value="AAA DOMAIN-CONTAINING"/>
    <property type="match status" value="1"/>
</dbReference>
<keyword evidence="7" id="KW-0103">Bromodomain</keyword>
<dbReference type="InterPro" id="IPR034732">
    <property type="entry name" value="EPHD"/>
</dbReference>
<dbReference type="CDD" id="cd15571">
    <property type="entry name" value="ePHD"/>
    <property type="match status" value="1"/>
</dbReference>
<evidence type="ECO:0000256" key="7">
    <source>
        <dbReference type="ARBA" id="ARBA00023117"/>
    </source>
</evidence>
<dbReference type="FunFam" id="3.40.50.300:FF:000061">
    <property type="entry name" value="ATPase family, AAA domain-containing 2"/>
    <property type="match status" value="1"/>
</dbReference>
<sequence>MSAPAPMDAPQRTCEVCPSHKRNSRPKKVLKRCYDALDADEWIGPISLDGRDTKPRYAHQVCALWCPEIYFDARSEKLKRCAEAFKRAKQIACSWCKNRGAAIGCGIEECPRSYHLICAHEAGCAFSQGDFMMACPRHIRRLAQERSDARWQDIGVEDPDSAGVNVGMNAHAGLDGSDDADGERRGGSRGGTSAAPLTTAAMAAQIAGLGATPILNRIRAAAVGRHNNKRKRGGATQAPLIDDKFMNNTREGAIYRVVMEAGARLNAEADAREGIVDDEEAFKVRESRRLDKDKTQIPRIVVGGGLGTSTYTQGWESLAGVEEHVKTLKELTLLPLAYPETFDSLGISAARGVLLHGPPGTGKTAAVRALLGAAAHGPRPISFFSRLGADCLGKYSGEAERKLRLLFEEAEKHQPSIIFFDEIDGLAPARRGSGASSSGAQDEIHSSVVATLLALMDGLSSRGSVVVVASTNRPDAVDSALRRPGRFDRELFFGLPDAAARADILAVHTRAWTPQPSRETLKTVAARTEGAAGADLRAIANAALMRAVKRACPSLLAGDPTRDSLSVELEVRLPPPDSAVALLDEARSAASLGHVGAGVSLKEFDALGVRLNVYWPLEDRHHLGTIVGYDRANLCHRIKYDDSSLLNAEESWLQLFRPNINVHVVEGDTDADGALRSPKERMRAQEAMQHAKDLHEKYLKTRRDSVVVEPRDWSFALTTSSGACSARSASAALIPRGASLPRYLVPALGQSLTRGLSEFVKRGAPMTPRCIQAFQSTKATKDRYEDLLARAGVTDGINADDIAAPSTPPLSTPADQLESAQTGCRMLLAGDVGNGQREMMDAMLSTFSGVSSHLINLPMLISHGDGDAVRGVSAALLEPLRQSTRTPTMLIMPDIDLWALDQCETSDGNITEISTSALWDLVQSTISESQVSSIGDGGLYMVATVNVPMDALPTSIKYFFESSGFVFDVTPHLKENKILAESLTRAAHDIVLSDVLPIFEESRCRVAATDQASNAIDTDAGAQQKASEESHELALEALRIRVRRSRSLVRRAVARCVKELVKTGRFDRFFEHSAQAANLIDAGVRCRIGDPYKFIKDLRACAKALKPQKNSRQHLHGPLASLGFHAVDTLESWLHLGVIKLYDEYAQQDKDYDVALLAANTRNTAARKAAKAKIYDATEDGAAVPATAAAAVAASATKATKKIALRRARDDMFAEAHSALHVALKTRDISNVDAFMRMVDDVRIAQRARERARVLAHSTSS</sequence>
<dbReference type="SUPFAM" id="SSF52540">
    <property type="entry name" value="P-loop containing nucleoside triphosphate hydrolases"/>
    <property type="match status" value="1"/>
</dbReference>
<dbReference type="GO" id="GO:0006337">
    <property type="term" value="P:nucleosome disassembly"/>
    <property type="evidence" value="ECO:0007669"/>
    <property type="project" value="TreeGrafter"/>
</dbReference>
<dbReference type="SMART" id="SM00249">
    <property type="entry name" value="PHD"/>
    <property type="match status" value="1"/>
</dbReference>
<dbReference type="GO" id="GO:0008270">
    <property type="term" value="F:zinc ion binding"/>
    <property type="evidence" value="ECO:0007669"/>
    <property type="project" value="UniProtKB-KW"/>
</dbReference>
<evidence type="ECO:0000313" key="10">
    <source>
        <dbReference type="EMBL" id="CAD8575533.1"/>
    </source>
</evidence>
<dbReference type="EMBL" id="HBEW01000274">
    <property type="protein sequence ID" value="CAD8575533.1"/>
    <property type="molecule type" value="Transcribed_RNA"/>
</dbReference>
<name>A0A7S0PJG8_9CHLO</name>
<evidence type="ECO:0000256" key="4">
    <source>
        <dbReference type="ARBA" id="ARBA00022771"/>
    </source>
</evidence>
<dbReference type="GO" id="GO:0045815">
    <property type="term" value="P:transcription initiation-coupled chromatin remodeling"/>
    <property type="evidence" value="ECO:0007669"/>
    <property type="project" value="TreeGrafter"/>
</dbReference>
<protein>
    <recommendedName>
        <fullName evidence="9">PHD-type domain-containing protein</fullName>
    </recommendedName>
</protein>
<dbReference type="AlphaFoldDB" id="A0A7S0PJG8"/>
<keyword evidence="5" id="KW-0862">Zinc</keyword>
<comment type="similarity">
    <text evidence="1">Belongs to the AAA ATPase family.</text>
</comment>
<dbReference type="InterPro" id="IPR001965">
    <property type="entry name" value="Znf_PHD"/>
</dbReference>
<keyword evidence="4" id="KW-0863">Zinc-finger</keyword>
<dbReference type="Gene3D" id="1.10.8.60">
    <property type="match status" value="1"/>
</dbReference>
<evidence type="ECO:0000256" key="2">
    <source>
        <dbReference type="ARBA" id="ARBA00022723"/>
    </source>
</evidence>
<keyword evidence="6" id="KW-0067">ATP-binding</keyword>
<dbReference type="GO" id="GO:0003682">
    <property type="term" value="F:chromatin binding"/>
    <property type="evidence" value="ECO:0007669"/>
    <property type="project" value="TreeGrafter"/>
</dbReference>
<dbReference type="GO" id="GO:0005634">
    <property type="term" value="C:nucleus"/>
    <property type="evidence" value="ECO:0007669"/>
    <property type="project" value="TreeGrafter"/>
</dbReference>
<dbReference type="InterPro" id="IPR027417">
    <property type="entry name" value="P-loop_NTPase"/>
</dbReference>
<accession>A0A7S0PJG8</accession>
<dbReference type="InterPro" id="IPR013083">
    <property type="entry name" value="Znf_RING/FYVE/PHD"/>
</dbReference>
<dbReference type="Gene3D" id="3.40.50.300">
    <property type="entry name" value="P-loop containing nucleotide triphosphate hydrolases"/>
    <property type="match status" value="1"/>
</dbReference>
<dbReference type="PROSITE" id="PS51805">
    <property type="entry name" value="EPHD"/>
    <property type="match status" value="1"/>
</dbReference>
<reference evidence="10" key="1">
    <citation type="submission" date="2021-01" db="EMBL/GenBank/DDBJ databases">
        <authorList>
            <person name="Corre E."/>
            <person name="Pelletier E."/>
            <person name="Niang G."/>
            <person name="Scheremetjew M."/>
            <person name="Finn R."/>
            <person name="Kale V."/>
            <person name="Holt S."/>
            <person name="Cochrane G."/>
            <person name="Meng A."/>
            <person name="Brown T."/>
            <person name="Cohen L."/>
        </authorList>
    </citation>
    <scope>NUCLEOTIDE SEQUENCE</scope>
    <source>
        <strain evidence="10">Clade-D-RCC2572</strain>
    </source>
</reference>
<evidence type="ECO:0000256" key="8">
    <source>
        <dbReference type="SAM" id="MobiDB-lite"/>
    </source>
</evidence>
<organism evidence="10">
    <name type="scientific">Ostreococcus mediterraneus</name>
    <dbReference type="NCBI Taxonomy" id="1486918"/>
    <lineage>
        <taxon>Eukaryota</taxon>
        <taxon>Viridiplantae</taxon>
        <taxon>Chlorophyta</taxon>
        <taxon>Mamiellophyceae</taxon>
        <taxon>Mamiellales</taxon>
        <taxon>Bathycoccaceae</taxon>
        <taxon>Ostreococcus</taxon>
    </lineage>
</organism>
<evidence type="ECO:0000256" key="3">
    <source>
        <dbReference type="ARBA" id="ARBA00022741"/>
    </source>
</evidence>
<evidence type="ECO:0000256" key="6">
    <source>
        <dbReference type="ARBA" id="ARBA00022840"/>
    </source>
</evidence>
<dbReference type="Pfam" id="PF13771">
    <property type="entry name" value="zf-HC5HC2H"/>
    <property type="match status" value="1"/>
</dbReference>
<dbReference type="Pfam" id="PF00004">
    <property type="entry name" value="AAA"/>
    <property type="match status" value="1"/>
</dbReference>
<dbReference type="GO" id="GO:0006334">
    <property type="term" value="P:nucleosome assembly"/>
    <property type="evidence" value="ECO:0007669"/>
    <property type="project" value="TreeGrafter"/>
</dbReference>
<dbReference type="PANTHER" id="PTHR23069:SF7">
    <property type="entry name" value="P-LOOP CONTAINING NUCLEOSIDE TRIPHOSPHATE HYDROLASES SUPERFAMILY PROTEIN"/>
    <property type="match status" value="1"/>
</dbReference>
<dbReference type="Gene3D" id="3.30.40.10">
    <property type="entry name" value="Zinc/RING finger domain, C3HC4 (zinc finger)"/>
    <property type="match status" value="1"/>
</dbReference>
<evidence type="ECO:0000256" key="1">
    <source>
        <dbReference type="ARBA" id="ARBA00006914"/>
    </source>
</evidence>
<dbReference type="CDD" id="cd20404">
    <property type="entry name" value="Tudor_Agenet_AtEML-like"/>
    <property type="match status" value="1"/>
</dbReference>
<dbReference type="GO" id="GO:0016887">
    <property type="term" value="F:ATP hydrolysis activity"/>
    <property type="evidence" value="ECO:0007669"/>
    <property type="project" value="InterPro"/>
</dbReference>
<dbReference type="InterPro" id="IPR045199">
    <property type="entry name" value="ATAD2-like"/>
</dbReference>